<dbReference type="NCBIfam" id="TIGR02426">
    <property type="entry name" value="protocat_pcaB"/>
    <property type="match status" value="1"/>
</dbReference>
<dbReference type="GO" id="GO:0047472">
    <property type="term" value="F:3-carboxy-cis,cis-muconate cycloisomerase activity"/>
    <property type="evidence" value="ECO:0007669"/>
    <property type="project" value="UniProtKB-EC"/>
</dbReference>
<dbReference type="SUPFAM" id="SSF48557">
    <property type="entry name" value="L-aspartase-like"/>
    <property type="match status" value="1"/>
</dbReference>
<keyword evidence="5" id="KW-0413">Isomerase</keyword>
<dbReference type="InterPro" id="IPR022761">
    <property type="entry name" value="Fumarate_lyase_N"/>
</dbReference>
<evidence type="ECO:0000313" key="5">
    <source>
        <dbReference type="EMBL" id="MEC7057213.1"/>
    </source>
</evidence>
<feature type="region of interest" description="Disordered" evidence="3">
    <location>
        <begin position="1"/>
        <end position="31"/>
    </location>
</feature>
<feature type="domain" description="Adenylosuccinate lyase C-terminal" evidence="4">
    <location>
        <begin position="393"/>
        <end position="472"/>
    </location>
</feature>
<dbReference type="Proteomes" id="UP001353952">
    <property type="component" value="Unassembled WGS sequence"/>
</dbReference>
<dbReference type="InterPro" id="IPR008948">
    <property type="entry name" value="L-Aspartase-like"/>
</dbReference>
<dbReference type="InterPro" id="IPR012789">
    <property type="entry name" value="Protocat_PcaB-like"/>
</dbReference>
<dbReference type="Pfam" id="PF10397">
    <property type="entry name" value="ADSL_C"/>
    <property type="match status" value="1"/>
</dbReference>
<dbReference type="PANTHER" id="PTHR43172:SF2">
    <property type="entry name" value="ADENYLOSUCCINATE LYASE C-TERMINAL DOMAIN-CONTAINING PROTEIN"/>
    <property type="match status" value="1"/>
</dbReference>
<keyword evidence="6" id="KW-1185">Reference proteome</keyword>
<organism evidence="5 6">
    <name type="scientific">Streptomyces violaceochromogenes</name>
    <dbReference type="NCBI Taxonomy" id="67377"/>
    <lineage>
        <taxon>Bacteria</taxon>
        <taxon>Bacillati</taxon>
        <taxon>Actinomycetota</taxon>
        <taxon>Actinomycetes</taxon>
        <taxon>Kitasatosporales</taxon>
        <taxon>Streptomycetaceae</taxon>
        <taxon>Streptomyces</taxon>
    </lineage>
</organism>
<comment type="caution">
    <text evidence="5">The sequence shown here is derived from an EMBL/GenBank/DDBJ whole genome shotgun (WGS) entry which is preliminary data.</text>
</comment>
<dbReference type="PANTHER" id="PTHR43172">
    <property type="entry name" value="ADENYLOSUCCINATE LYASE"/>
    <property type="match status" value="1"/>
</dbReference>
<dbReference type="InterPro" id="IPR024083">
    <property type="entry name" value="Fumarase/histidase_N"/>
</dbReference>
<dbReference type="InterPro" id="IPR000362">
    <property type="entry name" value="Fumarate_lyase_fam"/>
</dbReference>
<dbReference type="CDD" id="cd01597">
    <property type="entry name" value="pCLME"/>
    <property type="match status" value="1"/>
</dbReference>
<dbReference type="SMART" id="SM00998">
    <property type="entry name" value="ADSL_C"/>
    <property type="match status" value="1"/>
</dbReference>
<name>A0ABU6M6K7_9ACTN</name>
<proteinExistence type="inferred from homology"/>
<dbReference type="Gene3D" id="1.10.275.10">
    <property type="entry name" value="Fumarase/aspartase (N-terminal domain)"/>
    <property type="match status" value="1"/>
</dbReference>
<evidence type="ECO:0000313" key="6">
    <source>
        <dbReference type="Proteomes" id="UP001353952"/>
    </source>
</evidence>
<dbReference type="InterPro" id="IPR019468">
    <property type="entry name" value="AdenyloSucc_lyase_C"/>
</dbReference>
<dbReference type="Pfam" id="PF00206">
    <property type="entry name" value="Lyase_1"/>
    <property type="match status" value="1"/>
</dbReference>
<dbReference type="Gene3D" id="1.10.40.30">
    <property type="entry name" value="Fumarase/aspartase (C-terminal domain)"/>
    <property type="match status" value="1"/>
</dbReference>
<dbReference type="EC" id="5.5.1.2" evidence="5"/>
<evidence type="ECO:0000256" key="1">
    <source>
        <dbReference type="ARBA" id="ARBA00023239"/>
    </source>
</evidence>
<reference evidence="5 6" key="1">
    <citation type="submission" date="2024-01" db="EMBL/GenBank/DDBJ databases">
        <title>Genome analysis.</title>
        <authorList>
            <person name="Zhang K."/>
        </authorList>
    </citation>
    <scope>NUCLEOTIDE SEQUENCE [LARGE SCALE GENOMIC DNA]</scope>
    <source>
        <strain evidence="5 6">CGMCC 4.1753</strain>
    </source>
</reference>
<gene>
    <name evidence="5" type="primary">pcaB</name>
    <name evidence="5" type="ORF">RFN57_33740</name>
</gene>
<dbReference type="EMBL" id="JAYXNZ010000002">
    <property type="protein sequence ID" value="MEC7057213.1"/>
    <property type="molecule type" value="Genomic_DNA"/>
</dbReference>
<protein>
    <submittedName>
        <fullName evidence="5">3-carboxy-cis,cis-muconate cycloisomerase</fullName>
        <ecNumber evidence="5">5.5.1.2</ecNumber>
    </submittedName>
</protein>
<dbReference type="RefSeq" id="WP_191848467.1">
    <property type="nucleotide sequence ID" value="NZ_BMUO01000012.1"/>
</dbReference>
<evidence type="ECO:0000256" key="3">
    <source>
        <dbReference type="SAM" id="MobiDB-lite"/>
    </source>
</evidence>
<accession>A0ABU6M6K7</accession>
<comment type="similarity">
    <text evidence="2">Belongs to the class-II fumarase/aspartase family.</text>
</comment>
<dbReference type="Gene3D" id="1.20.200.10">
    <property type="entry name" value="Fumarase/aspartase (Central domain)"/>
    <property type="match status" value="1"/>
</dbReference>
<keyword evidence="1" id="KW-0456">Lyase</keyword>
<dbReference type="PRINTS" id="PR00145">
    <property type="entry name" value="ARGSUCLYASE"/>
</dbReference>
<dbReference type="PRINTS" id="PR00149">
    <property type="entry name" value="FUMRATELYASE"/>
</dbReference>
<evidence type="ECO:0000259" key="4">
    <source>
        <dbReference type="SMART" id="SM00998"/>
    </source>
</evidence>
<evidence type="ECO:0000256" key="2">
    <source>
        <dbReference type="ARBA" id="ARBA00034772"/>
    </source>
</evidence>
<sequence length="486" mass="50077">MTASPPPGRAGARTADAGPHTTDTGPYTTDAGLLSPVRAGTPVERAVSDHAWLRAMLDAEAALARAQAAVGVVPASAAEAVGRAARADRLDLRALAVEARESANPVVALVRELTRAVAALDPAAAEYVHLGSTSQDIFDTAAMLVARDALGLLRTDLARIAGAFAVLAREHRDTVLPGRTLALHAVPTTFGLKAAGWRGLVLDADTRVAGVLAALPVSLGGAAGTLAGYVEHGADSGRLLAAFAAETGLRAPVLPWHALRTPVADLGAALAHTTGALGKVAVDVLSLTRTEVGEVVEPGPPGRGSSSAMPQKRNPVLSTLIRSAALQVPALATVLTQCLVTEDERSAGVWHAEWQPLRECLRLAGGAAHTAVELAEGLVVRPERMSAGLRLTGGRIVAERLVAFLTPLVGKGPARDVLTRAAEASDRLGRPLAEQLGEEHELAGRITPAQLAHLCDPGAYLGAAAELVERSLREDAGPFLTADGQR</sequence>